<organism evidence="3 4">
    <name type="scientific">Amycolatopsis halotolerans</name>
    <dbReference type="NCBI Taxonomy" id="330083"/>
    <lineage>
        <taxon>Bacteria</taxon>
        <taxon>Bacillati</taxon>
        <taxon>Actinomycetota</taxon>
        <taxon>Actinomycetes</taxon>
        <taxon>Pseudonocardiales</taxon>
        <taxon>Pseudonocardiaceae</taxon>
        <taxon>Amycolatopsis</taxon>
    </lineage>
</organism>
<dbReference type="SMART" id="SM00829">
    <property type="entry name" value="PKS_ER"/>
    <property type="match status" value="1"/>
</dbReference>
<gene>
    <name evidence="3" type="ORF">ACFORO_12130</name>
</gene>
<dbReference type="CDD" id="cd08253">
    <property type="entry name" value="zeta_crystallin"/>
    <property type="match status" value="1"/>
</dbReference>
<dbReference type="SUPFAM" id="SSF51735">
    <property type="entry name" value="NAD(P)-binding Rossmann-fold domains"/>
    <property type="match status" value="1"/>
</dbReference>
<dbReference type="Gene3D" id="3.40.50.720">
    <property type="entry name" value="NAD(P)-binding Rossmann-like Domain"/>
    <property type="match status" value="1"/>
</dbReference>
<dbReference type="InterPro" id="IPR011032">
    <property type="entry name" value="GroES-like_sf"/>
</dbReference>
<keyword evidence="4" id="KW-1185">Reference proteome</keyword>
<keyword evidence="1" id="KW-0521">NADP</keyword>
<accession>A0ABV7QC74</accession>
<dbReference type="PANTHER" id="PTHR44154">
    <property type="entry name" value="QUINONE OXIDOREDUCTASE"/>
    <property type="match status" value="1"/>
</dbReference>
<evidence type="ECO:0000256" key="1">
    <source>
        <dbReference type="ARBA" id="ARBA00022857"/>
    </source>
</evidence>
<feature type="domain" description="Enoyl reductase (ER)" evidence="2">
    <location>
        <begin position="10"/>
        <end position="335"/>
    </location>
</feature>
<name>A0ABV7QC74_9PSEU</name>
<dbReference type="InterPro" id="IPR013154">
    <property type="entry name" value="ADH-like_N"/>
</dbReference>
<dbReference type="InterPro" id="IPR013149">
    <property type="entry name" value="ADH-like_C"/>
</dbReference>
<dbReference type="Gene3D" id="3.90.180.10">
    <property type="entry name" value="Medium-chain alcohol dehydrogenases, catalytic domain"/>
    <property type="match status" value="1"/>
</dbReference>
<dbReference type="InterPro" id="IPR051603">
    <property type="entry name" value="Zinc-ADH_QOR/CCCR"/>
</dbReference>
<dbReference type="InterPro" id="IPR036291">
    <property type="entry name" value="NAD(P)-bd_dom_sf"/>
</dbReference>
<dbReference type="PANTHER" id="PTHR44154:SF1">
    <property type="entry name" value="QUINONE OXIDOREDUCTASE"/>
    <property type="match status" value="1"/>
</dbReference>
<evidence type="ECO:0000259" key="2">
    <source>
        <dbReference type="SMART" id="SM00829"/>
    </source>
</evidence>
<dbReference type="Proteomes" id="UP001595764">
    <property type="component" value="Unassembled WGS sequence"/>
</dbReference>
<dbReference type="InterPro" id="IPR020843">
    <property type="entry name" value="ER"/>
</dbReference>
<dbReference type="EMBL" id="JBHRWI010000015">
    <property type="protein sequence ID" value="MFC3510915.1"/>
    <property type="molecule type" value="Genomic_DNA"/>
</dbReference>
<proteinExistence type="predicted"/>
<dbReference type="Pfam" id="PF00107">
    <property type="entry name" value="ADH_zinc_N"/>
    <property type="match status" value="1"/>
</dbReference>
<protein>
    <submittedName>
        <fullName evidence="3">NADPH:quinone reductase</fullName>
    </submittedName>
</protein>
<evidence type="ECO:0000313" key="3">
    <source>
        <dbReference type="EMBL" id="MFC3510915.1"/>
    </source>
</evidence>
<reference evidence="4" key="1">
    <citation type="journal article" date="2019" name="Int. J. Syst. Evol. Microbiol.">
        <title>The Global Catalogue of Microorganisms (GCM) 10K type strain sequencing project: providing services to taxonomists for standard genome sequencing and annotation.</title>
        <authorList>
            <consortium name="The Broad Institute Genomics Platform"/>
            <consortium name="The Broad Institute Genome Sequencing Center for Infectious Disease"/>
            <person name="Wu L."/>
            <person name="Ma J."/>
        </authorList>
    </citation>
    <scope>NUCLEOTIDE SEQUENCE [LARGE SCALE GENOMIC DNA]</scope>
    <source>
        <strain evidence="4">CGMCC 4.7682</strain>
    </source>
</reference>
<dbReference type="RefSeq" id="WP_377876101.1">
    <property type="nucleotide sequence ID" value="NZ_JBHMAY010000088.1"/>
</dbReference>
<dbReference type="Pfam" id="PF08240">
    <property type="entry name" value="ADH_N"/>
    <property type="match status" value="1"/>
</dbReference>
<comment type="caution">
    <text evidence="3">The sequence shown here is derived from an EMBL/GenBank/DDBJ whole genome shotgun (WGS) entry which is preliminary data.</text>
</comment>
<sequence length="340" mass="35411">MKAVVYRSTGGPEVLRLVERDLPAVAPGQVRVRVVVSGVNPTDWRSRSGQSSGLRFEEQVPHQDGAGIVDAVGDGVRDFSPGQRVWLWDVAFDSPAGTAQEFVSVPARHVMPLPDGASFDVGASLGIPALTAHRTLTTSARGPHRLGPGTMAGRTVLVQGGAGSVGHAAIQLAAWSGATVLATVSSPEKAELARAAGADHVLDYRTEDVAARVSQLAPAGAHHIVEVDLGANLTTDLAVLAHGGNINVYSYGNADRLPIPSREMLVKNVQLDFTFTYTTDPESKANALSDVHAAAAAGALEVGAEHGLPIHRYELDRVAEAHRAVEGGVLGKVLVDVAPA</sequence>
<evidence type="ECO:0000313" key="4">
    <source>
        <dbReference type="Proteomes" id="UP001595764"/>
    </source>
</evidence>
<dbReference type="SUPFAM" id="SSF50129">
    <property type="entry name" value="GroES-like"/>
    <property type="match status" value="1"/>
</dbReference>